<dbReference type="EMBL" id="BNJG01000002">
    <property type="protein sequence ID" value="GHO58159.1"/>
    <property type="molecule type" value="Genomic_DNA"/>
</dbReference>
<feature type="domain" description="Transposase IS701-like DDE" evidence="1">
    <location>
        <begin position="33"/>
        <end position="130"/>
    </location>
</feature>
<dbReference type="InterPro" id="IPR038721">
    <property type="entry name" value="IS701-like_DDE_dom"/>
</dbReference>
<dbReference type="PANTHER" id="PTHR33627:SF1">
    <property type="entry name" value="TRANSPOSASE"/>
    <property type="match status" value="1"/>
</dbReference>
<organism evidence="2 3">
    <name type="scientific">Ktedonobacter robiniae</name>
    <dbReference type="NCBI Taxonomy" id="2778365"/>
    <lineage>
        <taxon>Bacteria</taxon>
        <taxon>Bacillati</taxon>
        <taxon>Chloroflexota</taxon>
        <taxon>Ktedonobacteria</taxon>
        <taxon>Ktedonobacterales</taxon>
        <taxon>Ktedonobacteraceae</taxon>
        <taxon>Ktedonobacter</taxon>
    </lineage>
</organism>
<sequence length="130" mass="14750">MQGLTPRFGGFLPTFLDAWRWGQELQLLHARIAPHFVRPEPRRRALAYLKGIISSMQRKNGWQLAEHAGEARPDGMQRLLNQVVWNTSGVRDELRAYILERLGDPGAVVVIDETGFRKRGKKSAGVGLQY</sequence>
<keyword evidence="3" id="KW-1185">Reference proteome</keyword>
<protein>
    <recommendedName>
        <fullName evidence="1">Transposase IS701-like DDE domain-containing protein</fullName>
    </recommendedName>
</protein>
<dbReference type="Proteomes" id="UP000654345">
    <property type="component" value="Unassembled WGS sequence"/>
</dbReference>
<comment type="caution">
    <text evidence="2">The sequence shown here is derived from an EMBL/GenBank/DDBJ whole genome shotgun (WGS) entry which is preliminary data.</text>
</comment>
<dbReference type="PANTHER" id="PTHR33627">
    <property type="entry name" value="TRANSPOSASE"/>
    <property type="match status" value="1"/>
</dbReference>
<evidence type="ECO:0000313" key="2">
    <source>
        <dbReference type="EMBL" id="GHO58159.1"/>
    </source>
</evidence>
<accession>A0ABQ3UZ42</accession>
<name>A0ABQ3UZ42_9CHLR</name>
<gene>
    <name evidence="2" type="ORF">KSB_66340</name>
</gene>
<reference evidence="2 3" key="1">
    <citation type="journal article" date="2021" name="Int. J. Syst. Evol. Microbiol.">
        <title>Reticulibacter mediterranei gen. nov., sp. nov., within the new family Reticulibacteraceae fam. nov., and Ktedonospora formicarum gen. nov., sp. nov., Ktedonobacter robiniae sp. nov., Dictyobacter formicarum sp. nov. and Dictyobacter arantiisoli sp. nov., belonging to the class Ktedonobacteria.</title>
        <authorList>
            <person name="Yabe S."/>
            <person name="Zheng Y."/>
            <person name="Wang C.M."/>
            <person name="Sakai Y."/>
            <person name="Abe K."/>
            <person name="Yokota A."/>
            <person name="Donadio S."/>
            <person name="Cavaletti L."/>
            <person name="Monciardini P."/>
        </authorList>
    </citation>
    <scope>NUCLEOTIDE SEQUENCE [LARGE SCALE GENOMIC DNA]</scope>
    <source>
        <strain evidence="2 3">SOSP1-30</strain>
    </source>
</reference>
<evidence type="ECO:0000313" key="3">
    <source>
        <dbReference type="Proteomes" id="UP000654345"/>
    </source>
</evidence>
<proteinExistence type="predicted"/>
<dbReference type="InterPro" id="IPR039365">
    <property type="entry name" value="IS701-like"/>
</dbReference>
<dbReference type="Pfam" id="PF13546">
    <property type="entry name" value="DDE_5"/>
    <property type="match status" value="1"/>
</dbReference>
<evidence type="ECO:0000259" key="1">
    <source>
        <dbReference type="Pfam" id="PF13546"/>
    </source>
</evidence>